<evidence type="ECO:0000256" key="1">
    <source>
        <dbReference type="SAM" id="Phobius"/>
    </source>
</evidence>
<dbReference type="OrthoDB" id="5461404at2"/>
<sequence length="83" mass="9383">MMYGIGYGGFGFFMMFGLFLLLVLVIIGVYFIVHHFTNSNAKEGTRSGDRALEILHERYARGEIDDEEYNQKKSGVAKVIAKT</sequence>
<reference evidence="3 4" key="1">
    <citation type="submission" date="2015-09" db="EMBL/GenBank/DDBJ databases">
        <title>Genome sequence of Acetobacterium wieringae DSM 1911.</title>
        <authorList>
            <person name="Poehlein A."/>
            <person name="Bengelsdorf F.R."/>
            <person name="Schiel-Bengelsdorf B."/>
            <person name="Duerre P."/>
            <person name="Daniel R."/>
        </authorList>
    </citation>
    <scope>NUCLEOTIDE SEQUENCE [LARGE SCALE GENOMIC DNA]</scope>
    <source>
        <strain evidence="3 4">DSM 1911</strain>
    </source>
</reference>
<keyword evidence="1" id="KW-0472">Membrane</keyword>
<dbReference type="Pfam" id="PF09851">
    <property type="entry name" value="SHOCT"/>
    <property type="match status" value="1"/>
</dbReference>
<accession>A0A1F2PEM1</accession>
<evidence type="ECO:0000313" key="3">
    <source>
        <dbReference type="EMBL" id="OFV69847.1"/>
    </source>
</evidence>
<dbReference type="EMBL" id="LKEU01000036">
    <property type="protein sequence ID" value="OFV69847.1"/>
    <property type="molecule type" value="Genomic_DNA"/>
</dbReference>
<dbReference type="InterPro" id="IPR018649">
    <property type="entry name" value="SHOCT"/>
</dbReference>
<comment type="caution">
    <text evidence="3">The sequence shown here is derived from an EMBL/GenBank/DDBJ whole genome shotgun (WGS) entry which is preliminary data.</text>
</comment>
<gene>
    <name evidence="3" type="ORF">ACWI_27360</name>
</gene>
<feature type="transmembrane region" description="Helical" evidence="1">
    <location>
        <begin position="12"/>
        <end position="33"/>
    </location>
</feature>
<organism evidence="3 4">
    <name type="scientific">Acetobacterium wieringae</name>
    <dbReference type="NCBI Taxonomy" id="52694"/>
    <lineage>
        <taxon>Bacteria</taxon>
        <taxon>Bacillati</taxon>
        <taxon>Bacillota</taxon>
        <taxon>Clostridia</taxon>
        <taxon>Eubacteriales</taxon>
        <taxon>Eubacteriaceae</taxon>
        <taxon>Acetobacterium</taxon>
    </lineage>
</organism>
<feature type="domain" description="SHOCT" evidence="2">
    <location>
        <begin position="51"/>
        <end position="73"/>
    </location>
</feature>
<protein>
    <recommendedName>
        <fullName evidence="2">SHOCT domain-containing protein</fullName>
    </recommendedName>
</protein>
<dbReference type="STRING" id="52694.ACWI_27360"/>
<name>A0A1F2PEM1_9FIRM</name>
<dbReference type="Proteomes" id="UP000176244">
    <property type="component" value="Unassembled WGS sequence"/>
</dbReference>
<proteinExistence type="predicted"/>
<dbReference type="RefSeq" id="WP_070372012.1">
    <property type="nucleotide sequence ID" value="NZ_LKEU01000036.1"/>
</dbReference>
<dbReference type="AlphaFoldDB" id="A0A1F2PEM1"/>
<keyword evidence="1" id="KW-0812">Transmembrane</keyword>
<evidence type="ECO:0000313" key="4">
    <source>
        <dbReference type="Proteomes" id="UP000176244"/>
    </source>
</evidence>
<evidence type="ECO:0000259" key="2">
    <source>
        <dbReference type="Pfam" id="PF09851"/>
    </source>
</evidence>
<keyword evidence="1" id="KW-1133">Transmembrane helix</keyword>